<evidence type="ECO:0000313" key="15">
    <source>
        <dbReference type="Proteomes" id="UP000050525"/>
    </source>
</evidence>
<evidence type="ECO:0000256" key="3">
    <source>
        <dbReference type="ARBA" id="ARBA00004613"/>
    </source>
</evidence>
<reference evidence="14 15" key="1">
    <citation type="journal article" date="2012" name="Genome Biol.">
        <title>Sequencing three crocodilian genomes to illuminate the evolution of archosaurs and amniotes.</title>
        <authorList>
            <person name="St John J.A."/>
            <person name="Braun E.L."/>
            <person name="Isberg S.R."/>
            <person name="Miles L.G."/>
            <person name="Chong A.Y."/>
            <person name="Gongora J."/>
            <person name="Dalzell P."/>
            <person name="Moran C."/>
            <person name="Bed'hom B."/>
            <person name="Abzhanov A."/>
            <person name="Burgess S.C."/>
            <person name="Cooksey A.M."/>
            <person name="Castoe T.A."/>
            <person name="Crawford N.G."/>
            <person name="Densmore L.D."/>
            <person name="Drew J.C."/>
            <person name="Edwards S.V."/>
            <person name="Faircloth B.C."/>
            <person name="Fujita M.K."/>
            <person name="Greenwold M.J."/>
            <person name="Hoffmann F.G."/>
            <person name="Howard J.M."/>
            <person name="Iguchi T."/>
            <person name="Janes D.E."/>
            <person name="Khan S.Y."/>
            <person name="Kohno S."/>
            <person name="de Koning A.J."/>
            <person name="Lance S.L."/>
            <person name="McCarthy F.M."/>
            <person name="McCormack J.E."/>
            <person name="Merchant M.E."/>
            <person name="Peterson D.G."/>
            <person name="Pollock D.D."/>
            <person name="Pourmand N."/>
            <person name="Raney B.J."/>
            <person name="Roessler K.A."/>
            <person name="Sanford J.R."/>
            <person name="Sawyer R.H."/>
            <person name="Schmidt C.J."/>
            <person name="Triplett E.W."/>
            <person name="Tuberville T.D."/>
            <person name="Venegas-Anaya M."/>
            <person name="Howard J.T."/>
            <person name="Jarvis E.D."/>
            <person name="Guillette L.J.Jr."/>
            <person name="Glenn T.C."/>
            <person name="Green R.E."/>
            <person name="Ray D.A."/>
        </authorList>
    </citation>
    <scope>NUCLEOTIDE SEQUENCE [LARGE SCALE GENOMIC DNA]</scope>
    <source>
        <strain evidence="14">KSC_2009_1</strain>
    </source>
</reference>
<dbReference type="Pfam" id="PF01167">
    <property type="entry name" value="Tub"/>
    <property type="match status" value="1"/>
</dbReference>
<dbReference type="PIRSF" id="PIRSF002603">
    <property type="entry name" value="TEF"/>
    <property type="match status" value="1"/>
</dbReference>
<dbReference type="PROSITE" id="PS51088">
    <property type="entry name" value="TEA_2"/>
    <property type="match status" value="1"/>
</dbReference>
<comment type="similarity">
    <text evidence="4">Belongs to the TUB family.</text>
</comment>
<dbReference type="InterPro" id="IPR025659">
    <property type="entry name" value="Tubby-like_C"/>
</dbReference>
<evidence type="ECO:0000256" key="10">
    <source>
        <dbReference type="ARBA" id="ARBA00023242"/>
    </source>
</evidence>
<feature type="domain" description="TEA" evidence="13">
    <location>
        <begin position="514"/>
        <end position="590"/>
    </location>
</feature>
<dbReference type="PIRSF" id="PIRSF500722">
    <property type="entry name" value="TEF-3"/>
    <property type="match status" value="1"/>
</dbReference>
<dbReference type="EMBL" id="AKHW03000678">
    <property type="protein sequence ID" value="KYO44685.1"/>
    <property type="molecule type" value="Genomic_DNA"/>
</dbReference>
<dbReference type="PANTHER" id="PTHR11834">
    <property type="entry name" value="TRANSCRIPTIONAL ENHANCER FACTOR TEF RELATED"/>
    <property type="match status" value="1"/>
</dbReference>
<keyword evidence="8" id="KW-0238">DNA-binding</keyword>
<dbReference type="Proteomes" id="UP000050525">
    <property type="component" value="Unassembled WGS sequence"/>
</dbReference>
<dbReference type="Gene3D" id="3.20.90.10">
    <property type="entry name" value="Tubby Protein, Chain A"/>
    <property type="match status" value="1"/>
</dbReference>
<feature type="region of interest" description="Disordered" evidence="12">
    <location>
        <begin position="35"/>
        <end position="83"/>
    </location>
</feature>
<feature type="DNA-binding region" description="TEA" evidence="11">
    <location>
        <begin position="514"/>
        <end position="590"/>
    </location>
</feature>
<dbReference type="PROSITE" id="PS01200">
    <property type="entry name" value="TUB_1"/>
    <property type="match status" value="1"/>
</dbReference>
<evidence type="ECO:0000256" key="4">
    <source>
        <dbReference type="ARBA" id="ARBA00007129"/>
    </source>
</evidence>
<feature type="region of interest" description="Disordered" evidence="12">
    <location>
        <begin position="112"/>
        <end position="213"/>
    </location>
</feature>
<evidence type="ECO:0000256" key="7">
    <source>
        <dbReference type="ARBA" id="ARBA00023015"/>
    </source>
</evidence>
<dbReference type="SUPFAM" id="SSF54518">
    <property type="entry name" value="Tubby C-terminal domain-like"/>
    <property type="match status" value="1"/>
</dbReference>
<dbReference type="Pfam" id="PF01285">
    <property type="entry name" value="TEA"/>
    <property type="match status" value="1"/>
</dbReference>
<dbReference type="Gene3D" id="2.70.50.80">
    <property type="match status" value="1"/>
</dbReference>
<dbReference type="GO" id="GO:0000981">
    <property type="term" value="F:DNA-binding transcription factor activity, RNA polymerase II-specific"/>
    <property type="evidence" value="ECO:0007669"/>
    <property type="project" value="TreeGrafter"/>
</dbReference>
<evidence type="ECO:0000256" key="8">
    <source>
        <dbReference type="ARBA" id="ARBA00023125"/>
    </source>
</evidence>
<evidence type="ECO:0000259" key="13">
    <source>
        <dbReference type="PROSITE" id="PS51088"/>
    </source>
</evidence>
<proteinExistence type="inferred from homology"/>
<dbReference type="InterPro" id="IPR000007">
    <property type="entry name" value="Tubby_C"/>
</dbReference>
<evidence type="ECO:0000256" key="2">
    <source>
        <dbReference type="ARBA" id="ARBA00004496"/>
    </source>
</evidence>
<organism evidence="14 15">
    <name type="scientific">Alligator mississippiensis</name>
    <name type="common">American alligator</name>
    <dbReference type="NCBI Taxonomy" id="8496"/>
    <lineage>
        <taxon>Eukaryota</taxon>
        <taxon>Metazoa</taxon>
        <taxon>Chordata</taxon>
        <taxon>Craniata</taxon>
        <taxon>Vertebrata</taxon>
        <taxon>Euteleostomi</taxon>
        <taxon>Archelosauria</taxon>
        <taxon>Archosauria</taxon>
        <taxon>Crocodylia</taxon>
        <taxon>Alligatoridae</taxon>
        <taxon>Alligatorinae</taxon>
        <taxon>Alligator</taxon>
    </lineage>
</organism>
<dbReference type="InterPro" id="IPR018066">
    <property type="entry name" value="Tubby_C_CS"/>
</dbReference>
<dbReference type="GO" id="GO:0005667">
    <property type="term" value="C:transcription regulator complex"/>
    <property type="evidence" value="ECO:0007669"/>
    <property type="project" value="TreeGrafter"/>
</dbReference>
<dbReference type="Gene3D" id="6.10.20.40">
    <property type="entry name" value="TEA/ATTS domain"/>
    <property type="match status" value="1"/>
</dbReference>
<dbReference type="GO" id="GO:0005634">
    <property type="term" value="C:nucleus"/>
    <property type="evidence" value="ECO:0007669"/>
    <property type="project" value="UniProtKB-SubCell"/>
</dbReference>
<feature type="compositionally biased region" description="Acidic residues" evidence="12">
    <location>
        <begin position="152"/>
        <end position="162"/>
    </location>
</feature>
<keyword evidence="7" id="KW-0805">Transcription regulation</keyword>
<sequence length="911" mass="102217">MESARGRAAPCGGSVFEDESVKLRQMKLANQRALLEKKQRKKRLEPLMVQPNPEAKPRRSKPKGCEEQTPLVETHPSFQSDVVLHGTDGPAFFLKPEVQDLDTKLQILSVGSTATEDDAEQDSDRETPVDTIGKPDLQEILQKRGISGSLNFDEEDTEEEEETEKKSGSHSPYSESERPSSATSQKSATETGASCTASPHTDTQLGEVENLEDFALRPAPRGITVKCRITRDKKGVDRGLFPTYYMHLERDDNRKTFLLAGRKRKKSKTSNYLISIDPTDLSREGESFIGKLRSNLMGTKFTVYDHGVSPVKAQGLVEKAHTRQELAAICYETNVLGFKGPRKMSVIIPGMNMNHKRIPIRPRNEHESLLAKWQNKNLENLIELHNKAPVWNDDTQSYVLNFHGRVTQASVKNFQIVHENDPEYIVMQFGRVAEDVFTLDYNYPLCALQAFAIGLSSFDSKLASFFPSGSVAASPSGALEFLTGTITSNEWSSPTSPEGSNDSGGSEALDKPIDNDAEGVWSPDIEQSFQEALAIYPPCGRRKIILSDEGKMYGRNELIARYIKLRTGKTRTRKQVSSHIQVLARRKAREIQAKLKDQAAKDKAMQSMATMSSAQIISATAFHSKMALPGLPRPAYPAVSGFWQGALPGQAGPSQDVKPFSQQPYAVQPPLPLPVFESPAGLSPSPSAPPWQGRRVASSKLWMLEFSAFLEQQQDQDTYNKHLFVHIGQSSPSYNDPYLEAVDIRQIYDKFPEKKGGLKELFERGPANAFFLVKFWADLNTNIEDESRSFYGVSSQYESPENMIITCSTKVCSFGKQVVEKVETEYARYENGHYSYRIHRSPLCEYMINFIHKLKHLPEKYMMNSVLENFTILQVVTNRDTQETLLCIAYVFEVSTSDHGAQHHIYRLVKD</sequence>
<dbReference type="GO" id="GO:0048568">
    <property type="term" value="P:embryonic organ development"/>
    <property type="evidence" value="ECO:0007669"/>
    <property type="project" value="TreeGrafter"/>
</dbReference>
<dbReference type="FunFam" id="3.20.90.10:FF:000001">
    <property type="entry name" value="Tubby-like protein"/>
    <property type="match status" value="1"/>
</dbReference>
<dbReference type="InterPro" id="IPR050937">
    <property type="entry name" value="TEC1_TEAD_TF"/>
</dbReference>
<evidence type="ECO:0000256" key="9">
    <source>
        <dbReference type="ARBA" id="ARBA00023163"/>
    </source>
</evidence>
<dbReference type="InterPro" id="IPR038096">
    <property type="entry name" value="TEA/ATTS_sf"/>
</dbReference>
<dbReference type="GO" id="GO:0035329">
    <property type="term" value="P:hippo signaling"/>
    <property type="evidence" value="ECO:0007669"/>
    <property type="project" value="InterPro"/>
</dbReference>
<keyword evidence="6" id="KW-0964">Secreted</keyword>
<dbReference type="GO" id="GO:0005576">
    <property type="term" value="C:extracellular region"/>
    <property type="evidence" value="ECO:0007669"/>
    <property type="project" value="UniProtKB-SubCell"/>
</dbReference>
<dbReference type="SMART" id="SM00426">
    <property type="entry name" value="TEA"/>
    <property type="match status" value="1"/>
</dbReference>
<dbReference type="Pfam" id="PF17725">
    <property type="entry name" value="YBD"/>
    <property type="match status" value="1"/>
</dbReference>
<feature type="compositionally biased region" description="Polar residues" evidence="12">
    <location>
        <begin position="488"/>
        <end position="504"/>
    </location>
</feature>
<dbReference type="PRINTS" id="PR01574">
    <property type="entry name" value="TUBBYPROTEIN"/>
</dbReference>
<dbReference type="GO" id="GO:0005737">
    <property type="term" value="C:cytoplasm"/>
    <property type="evidence" value="ECO:0007669"/>
    <property type="project" value="UniProtKB-SubCell"/>
</dbReference>
<comment type="subcellular location">
    <subcellularLocation>
        <location evidence="2">Cytoplasm</location>
    </subcellularLocation>
    <subcellularLocation>
        <location evidence="1">Nucleus</location>
    </subcellularLocation>
    <subcellularLocation>
        <location evidence="3">Secreted</location>
    </subcellularLocation>
</comment>
<dbReference type="AlphaFoldDB" id="A0A151P7F5"/>
<dbReference type="Pfam" id="PF16322">
    <property type="entry name" value="Tub_N"/>
    <property type="match status" value="1"/>
</dbReference>
<keyword evidence="9" id="KW-0804">Transcription</keyword>
<dbReference type="PRINTS" id="PR00065">
    <property type="entry name" value="TEADOMAIN"/>
</dbReference>
<name>A0A151P7F5_ALLMI</name>
<dbReference type="GO" id="GO:0000978">
    <property type="term" value="F:RNA polymerase II cis-regulatory region sequence-specific DNA binding"/>
    <property type="evidence" value="ECO:0007669"/>
    <property type="project" value="TreeGrafter"/>
</dbReference>
<keyword evidence="5" id="KW-0963">Cytoplasm</keyword>
<dbReference type="FunFam" id="2.70.50.80:FF:000001">
    <property type="entry name" value="Transcriptional enhancer factor TEF-1, putative"/>
    <property type="match status" value="1"/>
</dbReference>
<dbReference type="InterPro" id="IPR041086">
    <property type="entry name" value="YBD"/>
</dbReference>
<accession>A0A151P7F5</accession>
<feature type="region of interest" description="Disordered" evidence="12">
    <location>
        <begin position="488"/>
        <end position="517"/>
    </location>
</feature>
<dbReference type="PROSITE" id="PS00554">
    <property type="entry name" value="TEA_1"/>
    <property type="match status" value="1"/>
</dbReference>
<dbReference type="InterPro" id="IPR027255">
    <property type="entry name" value="TEF-3"/>
</dbReference>
<dbReference type="eggNOG" id="KOG2502">
    <property type="taxonomic scope" value="Eukaryota"/>
</dbReference>
<evidence type="ECO:0000256" key="11">
    <source>
        <dbReference type="PROSITE-ProRule" id="PRU00505"/>
    </source>
</evidence>
<dbReference type="PRINTS" id="PR01573">
    <property type="entry name" value="SUPERTUBBY"/>
</dbReference>
<dbReference type="PANTHER" id="PTHR11834:SF2">
    <property type="entry name" value="TRANSCRIPTIONAL ENHANCER FACTOR TEF-3"/>
    <property type="match status" value="1"/>
</dbReference>
<keyword evidence="15" id="KW-1185">Reference proteome</keyword>
<dbReference type="InterPro" id="IPR000818">
    <property type="entry name" value="TEA/ATTS_dom"/>
</dbReference>
<comment type="caution">
    <text evidence="14">The sequence shown here is derived from an EMBL/GenBank/DDBJ whole genome shotgun (WGS) entry which is preliminary data.</text>
</comment>
<evidence type="ECO:0000256" key="5">
    <source>
        <dbReference type="ARBA" id="ARBA00022490"/>
    </source>
</evidence>
<dbReference type="InterPro" id="IPR016361">
    <property type="entry name" value="TEF_metazoa"/>
</dbReference>
<feature type="compositionally biased region" description="Polar residues" evidence="12">
    <location>
        <begin position="169"/>
        <end position="204"/>
    </location>
</feature>
<dbReference type="STRING" id="8496.A0A151P7F5"/>
<evidence type="ECO:0000256" key="12">
    <source>
        <dbReference type="SAM" id="MobiDB-lite"/>
    </source>
</evidence>
<protein>
    <submittedName>
        <fullName evidence="14">Transcriptional enhancer factor TEF-1</fullName>
    </submittedName>
</protein>
<evidence type="ECO:0000256" key="1">
    <source>
        <dbReference type="ARBA" id="ARBA00004123"/>
    </source>
</evidence>
<dbReference type="GO" id="GO:0006351">
    <property type="term" value="P:DNA-templated transcription"/>
    <property type="evidence" value="ECO:0007669"/>
    <property type="project" value="InterPro"/>
</dbReference>
<dbReference type="InterPro" id="IPR005398">
    <property type="entry name" value="Tubby_N"/>
</dbReference>
<keyword evidence="10" id="KW-0539">Nucleus</keyword>
<evidence type="ECO:0000256" key="6">
    <source>
        <dbReference type="ARBA" id="ARBA00022525"/>
    </source>
</evidence>
<gene>
    <name evidence="14" type="primary">TEAD1</name>
    <name evidence="14" type="ORF">Y1Q_0016807</name>
</gene>
<evidence type="ECO:0000313" key="14">
    <source>
        <dbReference type="EMBL" id="KYO44685.1"/>
    </source>
</evidence>